<dbReference type="InterPro" id="IPR003399">
    <property type="entry name" value="Mce/MlaD"/>
</dbReference>
<dbReference type="Proteomes" id="UP000057820">
    <property type="component" value="Chromosome 1"/>
</dbReference>
<proteinExistence type="predicted"/>
<keyword evidence="1" id="KW-1133">Transmembrane helix</keyword>
<keyword evidence="1" id="KW-0812">Transmembrane</keyword>
<evidence type="ECO:0000259" key="2">
    <source>
        <dbReference type="Pfam" id="PF02470"/>
    </source>
</evidence>
<evidence type="ECO:0000313" key="4">
    <source>
        <dbReference type="Proteomes" id="UP000057820"/>
    </source>
</evidence>
<dbReference type="AlphaFoldDB" id="A0A0H5NUA6"/>
<protein>
    <submittedName>
        <fullName evidence="3">Virulence factor Mce family protein</fullName>
    </submittedName>
</protein>
<accession>A0A0H5NUA6</accession>
<gene>
    <name evidence="3" type="ORF">ERS450000_02995</name>
</gene>
<dbReference type="RefSeq" id="WP_060592971.1">
    <property type="nucleotide sequence ID" value="NZ_CP031418.1"/>
</dbReference>
<evidence type="ECO:0000256" key="1">
    <source>
        <dbReference type="SAM" id="Phobius"/>
    </source>
</evidence>
<reference evidence="4" key="1">
    <citation type="submission" date="2015-03" db="EMBL/GenBank/DDBJ databases">
        <authorList>
            <consortium name="Pathogen Informatics"/>
        </authorList>
    </citation>
    <scope>NUCLEOTIDE SEQUENCE [LARGE SCALE GENOMIC DNA]</scope>
    <source>
        <strain evidence="4">NCTC11134</strain>
    </source>
</reference>
<feature type="transmembrane region" description="Helical" evidence="1">
    <location>
        <begin position="20"/>
        <end position="40"/>
    </location>
</feature>
<keyword evidence="1" id="KW-0472">Membrane</keyword>
<name>A0A0H5NUA6_NOCFR</name>
<dbReference type="InterPro" id="IPR052336">
    <property type="entry name" value="MlaD_Phospholipid_Transporter"/>
</dbReference>
<dbReference type="KEGG" id="nfr:ERS450000_02995"/>
<evidence type="ECO:0000313" key="3">
    <source>
        <dbReference type="EMBL" id="CRY78569.1"/>
    </source>
</evidence>
<dbReference type="PANTHER" id="PTHR33371">
    <property type="entry name" value="INTERMEMBRANE PHOSPHOLIPID TRANSPORT SYSTEM BINDING PROTEIN MLAD-RELATED"/>
    <property type="match status" value="1"/>
</dbReference>
<dbReference type="PANTHER" id="PTHR33371:SF4">
    <property type="entry name" value="INTERMEMBRANE PHOSPHOLIPID TRANSPORT SYSTEM BINDING PROTEIN MLAD"/>
    <property type="match status" value="1"/>
</dbReference>
<dbReference type="EMBL" id="LN868938">
    <property type="protein sequence ID" value="CRY78569.1"/>
    <property type="molecule type" value="Genomic_DNA"/>
</dbReference>
<organism evidence="3 4">
    <name type="scientific">Nocardia farcinica</name>
    <dbReference type="NCBI Taxonomy" id="37329"/>
    <lineage>
        <taxon>Bacteria</taxon>
        <taxon>Bacillati</taxon>
        <taxon>Actinomycetota</taxon>
        <taxon>Actinomycetes</taxon>
        <taxon>Mycobacteriales</taxon>
        <taxon>Nocardiaceae</taxon>
        <taxon>Nocardia</taxon>
    </lineage>
</organism>
<dbReference type="Pfam" id="PF02470">
    <property type="entry name" value="MlaD"/>
    <property type="match status" value="1"/>
</dbReference>
<sequence length="342" mass="35667">MPEYGLPGVAADRTRARTLGLVLVALVVVVALVTGLYRGLRSEDGLRITLRTEQIGDGVTEGTQVRVDGVLAGEVTAIAPDERGTQRIDLRLDADALPGIDDSLRLDYAPANLFGISELELLRGPGGAPLRAGTVVDLTGPRAGDVYDATMGAILRSLSQVGETAFSPRLATVIAQISADVQAFTPLVQALITVARTIADHQTMPASELLGNLGPAFDGGGEFAGATIRILDQFHDIRILRTDQDRYDVGVGALTGSILPGLATTVSTAGEELAEATDMLAPMLAVLAQMVPRPAQSGAELRELLGRLRAAMPETPDGPVLNLEVELAHVPGLAVPLLGGAR</sequence>
<feature type="domain" description="Mce/MlaD" evidence="2">
    <location>
        <begin position="45"/>
        <end position="121"/>
    </location>
</feature>